<evidence type="ECO:0000313" key="5">
    <source>
        <dbReference type="Proteomes" id="UP000271624"/>
    </source>
</evidence>
<sequence length="457" mass="51767">MHKPLTRRTFLSLCSGIALSVSCSQKTQAGQTLRVQQNKRFLVQKNGKPFFYLGDTAWELFHRANREEAVIYLQDRARKGFTVIQAVVLAELDGLRQPNAYGNLPLKDNDPTKPNEAYFQHVDYIVNQAEKLGLYIGMLPTWGDKWKKLWGVGPEIFTPTNAEAFGAYLGKRYRNKPIIWILGGDRSPENDNHLAIIRSMAKGLKQGDTGNHLMTYHPQGGSNSATWFHNDDWLDFNMFQSGHMAINIPNYKVTSQNYLLSPSKPTLDGEPCYEDHPINWKPENGWFDDFDVRQAAYWSMLAGACGHTYGNHNIWQMWQPTRDPISAARTPWKKALAQPGATQMGYLKRLFESRPYTKLVPEQSIIINGTEDIRAAGADDGSFAFIYTPTGNPITVKLSKMKGNRIKAQWYNPRQGKGTKAEEFSKTETRKFTPPTKGRGNDWILVLDNAASKFPAL</sequence>
<dbReference type="EMBL" id="RSCL01000036">
    <property type="protein sequence ID" value="RUS96535.1"/>
    <property type="molecule type" value="Genomic_DNA"/>
</dbReference>
<reference evidence="4" key="2">
    <citation type="journal article" date="2019" name="Genome Biol. Evol.">
        <title>Day and night: Metabolic profiles and evolutionary relationships of six axenic non-marine cyanobacteria.</title>
        <authorList>
            <person name="Will S.E."/>
            <person name="Henke P."/>
            <person name="Boedeker C."/>
            <person name="Huang S."/>
            <person name="Brinkmann H."/>
            <person name="Rohde M."/>
            <person name="Jarek M."/>
            <person name="Friedl T."/>
            <person name="Seufert S."/>
            <person name="Schumacher M."/>
            <person name="Overmann J."/>
            <person name="Neumann-Schaal M."/>
            <person name="Petersen J."/>
        </authorList>
    </citation>
    <scope>NUCLEOTIDE SEQUENCE [LARGE SCALE GENOMIC DNA]</scope>
    <source>
        <strain evidence="4">PCC 7102</strain>
    </source>
</reference>
<evidence type="ECO:0008006" key="6">
    <source>
        <dbReference type="Google" id="ProtNLM"/>
    </source>
</evidence>
<dbReference type="InterPro" id="IPR025277">
    <property type="entry name" value="Apiosidase-like_cat_dom"/>
</dbReference>
<dbReference type="InterPro" id="IPR024749">
    <property type="entry name" value="Collagen-bd_put"/>
</dbReference>
<dbReference type="Proteomes" id="UP000271624">
    <property type="component" value="Unassembled WGS sequence"/>
</dbReference>
<evidence type="ECO:0000313" key="4">
    <source>
        <dbReference type="EMBL" id="RUS96535.1"/>
    </source>
</evidence>
<dbReference type="Pfam" id="PF12904">
    <property type="entry name" value="Collagen_bind_2"/>
    <property type="match status" value="1"/>
</dbReference>
<dbReference type="InterPro" id="IPR017853">
    <property type="entry name" value="GH"/>
</dbReference>
<comment type="caution">
    <text evidence="4">The sequence shown here is derived from an EMBL/GenBank/DDBJ whole genome shotgun (WGS) entry which is preliminary data.</text>
</comment>
<accession>A0A3S1AP54</accession>
<evidence type="ECO:0000256" key="1">
    <source>
        <dbReference type="SAM" id="MobiDB-lite"/>
    </source>
</evidence>
<organism evidence="4 5">
    <name type="scientific">Dulcicalothrix desertica PCC 7102</name>
    <dbReference type="NCBI Taxonomy" id="232991"/>
    <lineage>
        <taxon>Bacteria</taxon>
        <taxon>Bacillati</taxon>
        <taxon>Cyanobacteriota</taxon>
        <taxon>Cyanophyceae</taxon>
        <taxon>Nostocales</taxon>
        <taxon>Calotrichaceae</taxon>
        <taxon>Dulcicalothrix</taxon>
    </lineage>
</organism>
<name>A0A3S1AP54_9CYAN</name>
<evidence type="ECO:0000259" key="3">
    <source>
        <dbReference type="Pfam" id="PF13204"/>
    </source>
</evidence>
<dbReference type="Gene3D" id="3.20.20.80">
    <property type="entry name" value="Glycosidases"/>
    <property type="match status" value="1"/>
</dbReference>
<feature type="domain" description="Apiosidase-like catalytic" evidence="3">
    <location>
        <begin position="37"/>
        <end position="357"/>
    </location>
</feature>
<dbReference type="SUPFAM" id="SSF51445">
    <property type="entry name" value="(Trans)glycosidases"/>
    <property type="match status" value="1"/>
</dbReference>
<evidence type="ECO:0000259" key="2">
    <source>
        <dbReference type="Pfam" id="PF12904"/>
    </source>
</evidence>
<dbReference type="PANTHER" id="PTHR37836">
    <property type="entry name" value="LMO1036 PROTEIN"/>
    <property type="match status" value="1"/>
</dbReference>
<reference evidence="4" key="1">
    <citation type="submission" date="2018-12" db="EMBL/GenBank/DDBJ databases">
        <authorList>
            <person name="Will S."/>
            <person name="Neumann-Schaal M."/>
            <person name="Henke P."/>
        </authorList>
    </citation>
    <scope>NUCLEOTIDE SEQUENCE</scope>
    <source>
        <strain evidence="4">PCC 7102</strain>
    </source>
</reference>
<feature type="region of interest" description="Disordered" evidence="1">
    <location>
        <begin position="414"/>
        <end position="435"/>
    </location>
</feature>
<dbReference type="AlphaFoldDB" id="A0A3S1AP54"/>
<feature type="domain" description="Putative collagen-binding" evidence="2">
    <location>
        <begin position="360"/>
        <end position="448"/>
    </location>
</feature>
<gene>
    <name evidence="4" type="ORF">DSM106972_087220</name>
</gene>
<keyword evidence="5" id="KW-1185">Reference proteome</keyword>
<dbReference type="Pfam" id="PF13204">
    <property type="entry name" value="Apiosidase"/>
    <property type="match status" value="1"/>
</dbReference>
<dbReference type="RefSeq" id="WP_233787321.1">
    <property type="nucleotide sequence ID" value="NZ_RSCL01000036.1"/>
</dbReference>
<protein>
    <recommendedName>
        <fullName evidence="6">DUF4038 domain-containing protein</fullName>
    </recommendedName>
</protein>
<feature type="compositionally biased region" description="Basic and acidic residues" evidence="1">
    <location>
        <begin position="419"/>
        <end position="431"/>
    </location>
</feature>
<dbReference type="PANTHER" id="PTHR37836:SF3">
    <property type="entry name" value="ENDOGLUCANASE"/>
    <property type="match status" value="1"/>
</dbReference>
<dbReference type="PROSITE" id="PS51257">
    <property type="entry name" value="PROKAR_LIPOPROTEIN"/>
    <property type="match status" value="1"/>
</dbReference>
<proteinExistence type="predicted"/>